<evidence type="ECO:0000313" key="3">
    <source>
        <dbReference type="Proteomes" id="UP000247811"/>
    </source>
</evidence>
<comment type="caution">
    <text evidence="2">The sequence shown here is derived from an EMBL/GenBank/DDBJ whole genome shotgun (WGS) entry which is preliminary data.</text>
</comment>
<dbReference type="OrthoDB" id="8265259at2"/>
<dbReference type="Gene3D" id="2.60.120.10">
    <property type="entry name" value="Jelly Rolls"/>
    <property type="match status" value="1"/>
</dbReference>
<dbReference type="Proteomes" id="UP000247811">
    <property type="component" value="Unassembled WGS sequence"/>
</dbReference>
<dbReference type="SUPFAM" id="SSF51182">
    <property type="entry name" value="RmlC-like cupins"/>
    <property type="match status" value="1"/>
</dbReference>
<dbReference type="Pfam" id="PF07883">
    <property type="entry name" value="Cupin_2"/>
    <property type="match status" value="1"/>
</dbReference>
<accession>A0A318GWK5</accession>
<protein>
    <submittedName>
        <fullName evidence="2">Quercetin dioxygenase-like cupin family protein</fullName>
    </submittedName>
</protein>
<dbReference type="InterPro" id="IPR011051">
    <property type="entry name" value="RmlC_Cupin_sf"/>
</dbReference>
<dbReference type="EMBL" id="QJJS01000020">
    <property type="protein sequence ID" value="PXW93383.1"/>
    <property type="molecule type" value="Genomic_DNA"/>
</dbReference>
<feature type="domain" description="Cupin type-2" evidence="1">
    <location>
        <begin position="41"/>
        <end position="94"/>
    </location>
</feature>
<evidence type="ECO:0000259" key="1">
    <source>
        <dbReference type="Pfam" id="PF07883"/>
    </source>
</evidence>
<proteinExistence type="predicted"/>
<keyword evidence="3" id="KW-1185">Reference proteome</keyword>
<keyword evidence="2" id="KW-0223">Dioxygenase</keyword>
<gene>
    <name evidence="2" type="ORF">C7444_12035</name>
</gene>
<dbReference type="AlphaFoldDB" id="A0A318GWK5"/>
<organism evidence="2 3">
    <name type="scientific">Sphaerotilus hippei</name>
    <dbReference type="NCBI Taxonomy" id="744406"/>
    <lineage>
        <taxon>Bacteria</taxon>
        <taxon>Pseudomonadati</taxon>
        <taxon>Pseudomonadota</taxon>
        <taxon>Betaproteobacteria</taxon>
        <taxon>Burkholderiales</taxon>
        <taxon>Sphaerotilaceae</taxon>
        <taxon>Sphaerotilus</taxon>
    </lineage>
</organism>
<keyword evidence="2" id="KW-0560">Oxidoreductase</keyword>
<name>A0A318GWK5_9BURK</name>
<dbReference type="InterPro" id="IPR013096">
    <property type="entry name" value="Cupin_2"/>
</dbReference>
<evidence type="ECO:0000313" key="2">
    <source>
        <dbReference type="EMBL" id="PXW93383.1"/>
    </source>
</evidence>
<dbReference type="RefSeq" id="WP_110402091.1">
    <property type="nucleotide sequence ID" value="NZ_QJJS01000020.1"/>
</dbReference>
<reference evidence="2 3" key="1">
    <citation type="submission" date="2018-05" db="EMBL/GenBank/DDBJ databases">
        <title>Genomic Encyclopedia of Type Strains, Phase IV (KMG-IV): sequencing the most valuable type-strain genomes for metagenomic binning, comparative biology and taxonomic classification.</title>
        <authorList>
            <person name="Goeker M."/>
        </authorList>
    </citation>
    <scope>NUCLEOTIDE SEQUENCE [LARGE SCALE GENOMIC DNA]</scope>
    <source>
        <strain evidence="2 3">DSM 566</strain>
    </source>
</reference>
<dbReference type="GO" id="GO:0051213">
    <property type="term" value="F:dioxygenase activity"/>
    <property type="evidence" value="ECO:0007669"/>
    <property type="project" value="UniProtKB-KW"/>
</dbReference>
<sequence length="112" mass="11901">MSLRHARAGEPVEVLAPGPEPALSPSVALFKSRDLEVIRLVLPQGRTMPAHQVAGDLTLHCLDGELEVSTGDRPTVLRRGQLMYLPGGQVHRVLALQPSCALLTIALLAPAA</sequence>
<dbReference type="InterPro" id="IPR014710">
    <property type="entry name" value="RmlC-like_jellyroll"/>
</dbReference>